<evidence type="ECO:0000313" key="4">
    <source>
        <dbReference type="Proteomes" id="UP001597365"/>
    </source>
</evidence>
<dbReference type="RefSeq" id="WP_380904976.1">
    <property type="nucleotide sequence ID" value="NZ_JBHUFU010000029.1"/>
</dbReference>
<evidence type="ECO:0000256" key="1">
    <source>
        <dbReference type="SAM" id="MobiDB-lite"/>
    </source>
</evidence>
<reference evidence="4" key="1">
    <citation type="journal article" date="2019" name="Int. J. Syst. Evol. Microbiol.">
        <title>The Global Catalogue of Microorganisms (GCM) 10K type strain sequencing project: providing services to taxonomists for standard genome sequencing and annotation.</title>
        <authorList>
            <consortium name="The Broad Institute Genomics Platform"/>
            <consortium name="The Broad Institute Genome Sequencing Center for Infectious Disease"/>
            <person name="Wu L."/>
            <person name="Ma J."/>
        </authorList>
    </citation>
    <scope>NUCLEOTIDE SEQUENCE [LARGE SCALE GENOMIC DNA]</scope>
    <source>
        <strain evidence="4">CGMCC 4.7455</strain>
    </source>
</reference>
<organism evidence="3 4">
    <name type="scientific">Streptomyces desertarenae</name>
    <dbReference type="NCBI Taxonomy" id="2666184"/>
    <lineage>
        <taxon>Bacteria</taxon>
        <taxon>Bacillati</taxon>
        <taxon>Actinomycetota</taxon>
        <taxon>Actinomycetes</taxon>
        <taxon>Kitasatosporales</taxon>
        <taxon>Streptomycetaceae</taxon>
        <taxon>Streptomyces</taxon>
    </lineage>
</organism>
<gene>
    <name evidence="3" type="ORF">ACFSJS_27055</name>
</gene>
<sequence length="172" mass="16620">MRTSVRCAGAAAVLAAALLVSGCGSDGGSGGAEPGETAGKTTGPSESAGDGAAAEDGGVDGTWSSGNGEDALVLSISGGQAALLGATACTGPVDTGADPVTFSLTCGDGSTDRTKGTVESVDGKNLTVDWGSGTTDTFTRVEVPTGLPTEIGDLPTEIGDLPTDLDLELPTE</sequence>
<name>A0ABW4PT35_9ACTN</name>
<dbReference type="EMBL" id="JBHUFU010000029">
    <property type="protein sequence ID" value="MFD1833270.1"/>
    <property type="molecule type" value="Genomic_DNA"/>
</dbReference>
<evidence type="ECO:0008006" key="5">
    <source>
        <dbReference type="Google" id="ProtNLM"/>
    </source>
</evidence>
<evidence type="ECO:0000313" key="3">
    <source>
        <dbReference type="EMBL" id="MFD1833270.1"/>
    </source>
</evidence>
<dbReference type="Proteomes" id="UP001597365">
    <property type="component" value="Unassembled WGS sequence"/>
</dbReference>
<proteinExistence type="predicted"/>
<accession>A0ABW4PT35</accession>
<feature type="chain" id="PRO_5047030436" description="Lipoprotein" evidence="2">
    <location>
        <begin position="23"/>
        <end position="172"/>
    </location>
</feature>
<keyword evidence="2" id="KW-0732">Signal</keyword>
<feature type="region of interest" description="Disordered" evidence="1">
    <location>
        <begin position="25"/>
        <end position="69"/>
    </location>
</feature>
<dbReference type="PROSITE" id="PS51257">
    <property type="entry name" value="PROKAR_LIPOPROTEIN"/>
    <property type="match status" value="1"/>
</dbReference>
<feature type="compositionally biased region" description="Low complexity" evidence="1">
    <location>
        <begin position="34"/>
        <end position="56"/>
    </location>
</feature>
<protein>
    <recommendedName>
        <fullName evidence="5">Lipoprotein</fullName>
    </recommendedName>
</protein>
<comment type="caution">
    <text evidence="3">The sequence shown here is derived from an EMBL/GenBank/DDBJ whole genome shotgun (WGS) entry which is preliminary data.</text>
</comment>
<keyword evidence="4" id="KW-1185">Reference proteome</keyword>
<feature type="signal peptide" evidence="2">
    <location>
        <begin position="1"/>
        <end position="22"/>
    </location>
</feature>
<evidence type="ECO:0000256" key="2">
    <source>
        <dbReference type="SAM" id="SignalP"/>
    </source>
</evidence>